<feature type="compositionally biased region" description="Low complexity" evidence="11">
    <location>
        <begin position="320"/>
        <end position="345"/>
    </location>
</feature>
<dbReference type="SMR" id="A0A2V1ARH1"/>
<feature type="region of interest" description="Disordered" evidence="11">
    <location>
        <begin position="316"/>
        <end position="378"/>
    </location>
</feature>
<dbReference type="AlphaFoldDB" id="A0A2V1ARH1"/>
<keyword evidence="12" id="KW-0732">Signal</keyword>
<keyword evidence="8" id="KW-0624">Polysaccharide degradation</keyword>
<dbReference type="GO" id="GO:0000272">
    <property type="term" value="P:polysaccharide catabolic process"/>
    <property type="evidence" value="ECO:0007669"/>
    <property type="project" value="UniProtKB-KW"/>
</dbReference>
<sequence length="452" mass="47946">MLSQTFLLLLVSLLGKVLAFSASSNKNVAVYWGQNSYGNQDRLSAYCDNDDTDIVLVSFVTGFPELSLNFANQCGGSFSNGVLHCPQIGEDIKTCQSKGKKILLSLGGASGSYGFHGPNADSDAEKFAETLWNKFGAGSDDERPFNDAIVDGFDFDLENNNPTGTVALSNALRKQFSKDSSRQYYLAAAPQCVYPDASSGDILAETQIDFAFIQFYNNYCGLGDNFNWDTWQKFAEEDSPNKDIKLYVGLPGAPSSAGSGYADLDKVKKNVGSDILNNKNFGGFMLWDASSGASNKNSEGVSFTQQLKNYLLGNVEEESPSAPASTSSKPAQTSATSTTKAAAETPAEETPVEEAKPTPSKGVNAGAQPNVPGDGSKTTVAAEATTTQAPQDDLVTVTVQNPSSTFTTVRVSCSSDTLVNTVDGKVVTEVVTVTRVVSTAYLTKTVKAEPTA</sequence>
<dbReference type="InterPro" id="IPR001579">
    <property type="entry name" value="Glyco_hydro_18_chit_AS"/>
</dbReference>
<dbReference type="InterPro" id="IPR001223">
    <property type="entry name" value="Glyco_hydro18_cat"/>
</dbReference>
<evidence type="ECO:0000313" key="14">
    <source>
        <dbReference type="EMBL" id="PVH20334.1"/>
    </source>
</evidence>
<keyword evidence="15" id="KW-1185">Reference proteome</keyword>
<dbReference type="GO" id="GO:0005576">
    <property type="term" value="C:extracellular region"/>
    <property type="evidence" value="ECO:0007669"/>
    <property type="project" value="TreeGrafter"/>
</dbReference>
<dbReference type="PANTHER" id="PTHR45708:SF49">
    <property type="entry name" value="ENDOCHITINASE"/>
    <property type="match status" value="1"/>
</dbReference>
<keyword evidence="5" id="KW-0146">Chitin degradation</keyword>
<feature type="domain" description="GH18" evidence="13">
    <location>
        <begin position="26"/>
        <end position="314"/>
    </location>
</feature>
<evidence type="ECO:0000256" key="10">
    <source>
        <dbReference type="RuleBase" id="RU004453"/>
    </source>
</evidence>
<reference evidence="14 15" key="1">
    <citation type="submission" date="2017-12" db="EMBL/GenBank/DDBJ databases">
        <title>Genome Sequence of a Multidrug-Resistant Candida haemulonii Isolate from a Patient with Chronic Leg Ulcers in Israel.</title>
        <authorList>
            <person name="Chow N.A."/>
            <person name="Gade L."/>
            <person name="Batra D."/>
            <person name="Rowe L.A."/>
            <person name="Ben-Ami R."/>
            <person name="Loparev V.N."/>
            <person name="Litvintseva A.P."/>
        </authorList>
    </citation>
    <scope>NUCLEOTIDE SEQUENCE [LARGE SCALE GENOMIC DNA]</scope>
    <source>
        <strain evidence="14 15">B11899</strain>
    </source>
</reference>
<evidence type="ECO:0000256" key="3">
    <source>
        <dbReference type="ARBA" id="ARBA00022669"/>
    </source>
</evidence>
<feature type="chain" id="PRO_5015863393" description="chitinase" evidence="12">
    <location>
        <begin position="20"/>
        <end position="452"/>
    </location>
</feature>
<evidence type="ECO:0000256" key="4">
    <source>
        <dbReference type="ARBA" id="ARBA00022801"/>
    </source>
</evidence>
<evidence type="ECO:0000256" key="1">
    <source>
        <dbReference type="ARBA" id="ARBA00000822"/>
    </source>
</evidence>
<evidence type="ECO:0000259" key="13">
    <source>
        <dbReference type="PROSITE" id="PS51910"/>
    </source>
</evidence>
<dbReference type="InterPro" id="IPR050542">
    <property type="entry name" value="Glycosyl_Hydrlase18_Chitinase"/>
</dbReference>
<dbReference type="STRING" id="45357.A0A2V1ARH1"/>
<dbReference type="GO" id="GO:0006032">
    <property type="term" value="P:chitin catabolic process"/>
    <property type="evidence" value="ECO:0007669"/>
    <property type="project" value="UniProtKB-KW"/>
</dbReference>
<feature type="signal peptide" evidence="12">
    <location>
        <begin position="1"/>
        <end position="19"/>
    </location>
</feature>
<dbReference type="InterPro" id="IPR045321">
    <property type="entry name" value="Cts1-like"/>
</dbReference>
<evidence type="ECO:0000313" key="15">
    <source>
        <dbReference type="Proteomes" id="UP000244309"/>
    </source>
</evidence>
<dbReference type="SUPFAM" id="SSF51445">
    <property type="entry name" value="(Trans)glycosidases"/>
    <property type="match status" value="1"/>
</dbReference>
<keyword evidence="6" id="KW-0119">Carbohydrate metabolism</keyword>
<dbReference type="Pfam" id="PF00704">
    <property type="entry name" value="Glyco_hydro_18"/>
    <property type="match status" value="1"/>
</dbReference>
<organism evidence="14 15">
    <name type="scientific">Candidozyma haemuli</name>
    <dbReference type="NCBI Taxonomy" id="45357"/>
    <lineage>
        <taxon>Eukaryota</taxon>
        <taxon>Fungi</taxon>
        <taxon>Dikarya</taxon>
        <taxon>Ascomycota</taxon>
        <taxon>Saccharomycotina</taxon>
        <taxon>Pichiomycetes</taxon>
        <taxon>Metschnikowiaceae</taxon>
        <taxon>Candidozyma</taxon>
    </lineage>
</organism>
<dbReference type="VEuPathDB" id="FungiDB:CXQ85_002121"/>
<dbReference type="Proteomes" id="UP000244309">
    <property type="component" value="Unassembled WGS sequence"/>
</dbReference>
<evidence type="ECO:0000256" key="7">
    <source>
        <dbReference type="ARBA" id="ARBA00023295"/>
    </source>
</evidence>
<dbReference type="Gene3D" id="3.20.20.80">
    <property type="entry name" value="Glycosidases"/>
    <property type="match status" value="1"/>
</dbReference>
<dbReference type="InterPro" id="IPR017853">
    <property type="entry name" value="GH"/>
</dbReference>
<dbReference type="GeneID" id="37007452"/>
<evidence type="ECO:0000256" key="8">
    <source>
        <dbReference type="ARBA" id="ARBA00023326"/>
    </source>
</evidence>
<dbReference type="GO" id="GO:0008061">
    <property type="term" value="F:chitin binding"/>
    <property type="evidence" value="ECO:0007669"/>
    <property type="project" value="UniProtKB-KW"/>
</dbReference>
<dbReference type="CDD" id="cd02877">
    <property type="entry name" value="GH18_hevamine_XipI_class_III"/>
    <property type="match status" value="1"/>
</dbReference>
<evidence type="ECO:0000256" key="12">
    <source>
        <dbReference type="SAM" id="SignalP"/>
    </source>
</evidence>
<keyword evidence="3" id="KW-0147">Chitin-binding</keyword>
<dbReference type="OrthoDB" id="6020543at2759"/>
<evidence type="ECO:0000256" key="2">
    <source>
        <dbReference type="ARBA" id="ARBA00012729"/>
    </source>
</evidence>
<gene>
    <name evidence="14" type="ORF">CXQ85_002121</name>
</gene>
<accession>A0A2V1ARH1</accession>
<evidence type="ECO:0000256" key="5">
    <source>
        <dbReference type="ARBA" id="ARBA00023024"/>
    </source>
</evidence>
<keyword evidence="4 9" id="KW-0378">Hydrolase</keyword>
<protein>
    <recommendedName>
        <fullName evidence="2">chitinase</fullName>
        <ecNumber evidence="2">3.2.1.14</ecNumber>
    </recommendedName>
</protein>
<dbReference type="PROSITE" id="PS51910">
    <property type="entry name" value="GH18_2"/>
    <property type="match status" value="1"/>
</dbReference>
<name>A0A2V1ARH1_9ASCO</name>
<dbReference type="PROSITE" id="PS01095">
    <property type="entry name" value="GH18_1"/>
    <property type="match status" value="1"/>
</dbReference>
<comment type="caution">
    <text evidence="14">The sequence shown here is derived from an EMBL/GenBank/DDBJ whole genome shotgun (WGS) entry which is preliminary data.</text>
</comment>
<dbReference type="EMBL" id="PKFO01000003">
    <property type="protein sequence ID" value="PVH20334.1"/>
    <property type="molecule type" value="Genomic_DNA"/>
</dbReference>
<evidence type="ECO:0000256" key="9">
    <source>
        <dbReference type="RuleBase" id="RU000489"/>
    </source>
</evidence>
<comment type="catalytic activity">
    <reaction evidence="1">
        <text>Random endo-hydrolysis of N-acetyl-beta-D-glucosaminide (1-&gt;4)-beta-linkages in chitin and chitodextrins.</text>
        <dbReference type="EC" id="3.2.1.14"/>
    </reaction>
</comment>
<evidence type="ECO:0000256" key="11">
    <source>
        <dbReference type="SAM" id="MobiDB-lite"/>
    </source>
</evidence>
<dbReference type="PANTHER" id="PTHR45708">
    <property type="entry name" value="ENDOCHITINASE"/>
    <property type="match status" value="1"/>
</dbReference>
<dbReference type="RefSeq" id="XP_025341274.1">
    <property type="nucleotide sequence ID" value="XM_025485809.1"/>
</dbReference>
<keyword evidence="7 9" id="KW-0326">Glycosidase</keyword>
<proteinExistence type="inferred from homology"/>
<dbReference type="GO" id="GO:0008843">
    <property type="term" value="F:endochitinase activity"/>
    <property type="evidence" value="ECO:0007669"/>
    <property type="project" value="UniProtKB-EC"/>
</dbReference>
<dbReference type="EC" id="3.2.1.14" evidence="2"/>
<comment type="similarity">
    <text evidence="10">Belongs to the glycosyl hydrolase 18 family.</text>
</comment>
<evidence type="ECO:0000256" key="6">
    <source>
        <dbReference type="ARBA" id="ARBA00023277"/>
    </source>
</evidence>